<dbReference type="SUPFAM" id="SSF52540">
    <property type="entry name" value="P-loop containing nucleoside triphosphate hydrolases"/>
    <property type="match status" value="1"/>
</dbReference>
<feature type="domain" description="Nephrocystin 3-like N-terminal" evidence="2">
    <location>
        <begin position="113"/>
        <end position="181"/>
    </location>
</feature>
<dbReference type="InterPro" id="IPR027417">
    <property type="entry name" value="P-loop_NTPase"/>
</dbReference>
<dbReference type="OrthoDB" id="2928561at2759"/>
<keyword evidence="4" id="KW-1185">Reference proteome</keyword>
<keyword evidence="1" id="KW-0677">Repeat</keyword>
<sequence length="181" mass="20474">MYPLDRVSNVLRLLIRCACNNWNLEDVSNADKDADTRTDKGQLISPTNVLIESNAIAVSVIPRAIVAYSHKLSLDDRDILEELRPVDASYRSFLNDEKARLQKGTRGRVLQDIFDWIKDPQQNQRMHVLHGPAGMGKSAILHAVTRQLDNDCLGASFFFNRGDKELSDAHRLFPTLVYQLA</sequence>
<dbReference type="Pfam" id="PF24883">
    <property type="entry name" value="NPHP3_N"/>
    <property type="match status" value="1"/>
</dbReference>
<dbReference type="Proteomes" id="UP000016930">
    <property type="component" value="Unassembled WGS sequence"/>
</dbReference>
<proteinExistence type="predicted"/>
<evidence type="ECO:0000256" key="1">
    <source>
        <dbReference type="ARBA" id="ARBA00022737"/>
    </source>
</evidence>
<reference evidence="3 4" key="1">
    <citation type="journal article" date="2012" name="Proc. Natl. Acad. Sci. U.S.A.">
        <title>Comparative genomics of Ceriporiopsis subvermispora and Phanerochaete chrysosporium provide insight into selective ligninolysis.</title>
        <authorList>
            <person name="Fernandez-Fueyo E."/>
            <person name="Ruiz-Duenas F.J."/>
            <person name="Ferreira P."/>
            <person name="Floudas D."/>
            <person name="Hibbett D.S."/>
            <person name="Canessa P."/>
            <person name="Larrondo L.F."/>
            <person name="James T.Y."/>
            <person name="Seelenfreund D."/>
            <person name="Lobos S."/>
            <person name="Polanco R."/>
            <person name="Tello M."/>
            <person name="Honda Y."/>
            <person name="Watanabe T."/>
            <person name="Watanabe T."/>
            <person name="Ryu J.S."/>
            <person name="Kubicek C.P."/>
            <person name="Schmoll M."/>
            <person name="Gaskell J."/>
            <person name="Hammel K.E."/>
            <person name="St John F.J."/>
            <person name="Vanden Wymelenberg A."/>
            <person name="Sabat G."/>
            <person name="Splinter BonDurant S."/>
            <person name="Syed K."/>
            <person name="Yadav J.S."/>
            <person name="Doddapaneni H."/>
            <person name="Subramanian V."/>
            <person name="Lavin J.L."/>
            <person name="Oguiza J.A."/>
            <person name="Perez G."/>
            <person name="Pisabarro A.G."/>
            <person name="Ramirez L."/>
            <person name="Santoyo F."/>
            <person name="Master E."/>
            <person name="Coutinho P.M."/>
            <person name="Henrissat B."/>
            <person name="Lombard V."/>
            <person name="Magnuson J.K."/>
            <person name="Kuees U."/>
            <person name="Hori C."/>
            <person name="Igarashi K."/>
            <person name="Samejima M."/>
            <person name="Held B.W."/>
            <person name="Barry K.W."/>
            <person name="LaButti K.M."/>
            <person name="Lapidus A."/>
            <person name="Lindquist E.A."/>
            <person name="Lucas S.M."/>
            <person name="Riley R."/>
            <person name="Salamov A.A."/>
            <person name="Hoffmeister D."/>
            <person name="Schwenk D."/>
            <person name="Hadar Y."/>
            <person name="Yarden O."/>
            <person name="de Vries R.P."/>
            <person name="Wiebenga A."/>
            <person name="Stenlid J."/>
            <person name="Eastwood D."/>
            <person name="Grigoriev I.V."/>
            <person name="Berka R.M."/>
            <person name="Blanchette R.A."/>
            <person name="Kersten P."/>
            <person name="Martinez A.T."/>
            <person name="Vicuna R."/>
            <person name="Cullen D."/>
        </authorList>
    </citation>
    <scope>NUCLEOTIDE SEQUENCE [LARGE SCALE GENOMIC DNA]</scope>
    <source>
        <strain evidence="3 4">B</strain>
    </source>
</reference>
<name>M2QUF4_CERS8</name>
<evidence type="ECO:0000313" key="4">
    <source>
        <dbReference type="Proteomes" id="UP000016930"/>
    </source>
</evidence>
<dbReference type="HOGENOM" id="CLU_1492495_0_0_1"/>
<dbReference type="AlphaFoldDB" id="M2QUF4"/>
<dbReference type="STRING" id="914234.M2QUF4"/>
<dbReference type="Gene3D" id="3.40.50.300">
    <property type="entry name" value="P-loop containing nucleotide triphosphate hydrolases"/>
    <property type="match status" value="1"/>
</dbReference>
<organism evidence="3 4">
    <name type="scientific">Ceriporiopsis subvermispora (strain B)</name>
    <name type="common">White-rot fungus</name>
    <name type="synonym">Gelatoporia subvermispora</name>
    <dbReference type="NCBI Taxonomy" id="914234"/>
    <lineage>
        <taxon>Eukaryota</taxon>
        <taxon>Fungi</taxon>
        <taxon>Dikarya</taxon>
        <taxon>Basidiomycota</taxon>
        <taxon>Agaricomycotina</taxon>
        <taxon>Agaricomycetes</taxon>
        <taxon>Polyporales</taxon>
        <taxon>Gelatoporiaceae</taxon>
        <taxon>Gelatoporia</taxon>
    </lineage>
</organism>
<protein>
    <recommendedName>
        <fullName evidence="2">Nephrocystin 3-like N-terminal domain-containing protein</fullName>
    </recommendedName>
</protein>
<evidence type="ECO:0000313" key="3">
    <source>
        <dbReference type="EMBL" id="EMD35710.1"/>
    </source>
</evidence>
<feature type="non-terminal residue" evidence="3">
    <location>
        <position position="181"/>
    </location>
</feature>
<dbReference type="InterPro" id="IPR056884">
    <property type="entry name" value="NPHP3-like_N"/>
</dbReference>
<gene>
    <name evidence="3" type="ORF">CERSUDRAFT_52804</name>
</gene>
<dbReference type="EMBL" id="KB445799">
    <property type="protein sequence ID" value="EMD35710.1"/>
    <property type="molecule type" value="Genomic_DNA"/>
</dbReference>
<evidence type="ECO:0000259" key="2">
    <source>
        <dbReference type="Pfam" id="PF24883"/>
    </source>
</evidence>
<accession>M2QUF4</accession>